<dbReference type="Pfam" id="PF00441">
    <property type="entry name" value="Acyl-CoA_dh_1"/>
    <property type="match status" value="1"/>
</dbReference>
<dbReference type="PROSITE" id="PS00072">
    <property type="entry name" value="ACYL_COA_DH_1"/>
    <property type="match status" value="1"/>
</dbReference>
<dbReference type="GO" id="GO:0050660">
    <property type="term" value="F:flavin adenine dinucleotide binding"/>
    <property type="evidence" value="ECO:0007669"/>
    <property type="project" value="InterPro"/>
</dbReference>
<dbReference type="PANTHER" id="PTHR43884">
    <property type="entry name" value="ACYL-COA DEHYDROGENASE"/>
    <property type="match status" value="1"/>
</dbReference>
<evidence type="ECO:0000256" key="2">
    <source>
        <dbReference type="ARBA" id="ARBA00009347"/>
    </source>
</evidence>
<dbReference type="Pfam" id="PF02771">
    <property type="entry name" value="Acyl-CoA_dh_N"/>
    <property type="match status" value="1"/>
</dbReference>
<feature type="domain" description="Acyl-CoA dehydrogenase/oxidase C-terminal" evidence="7">
    <location>
        <begin position="230"/>
        <end position="378"/>
    </location>
</feature>
<sequence>MAVDRLLPTDESIDLLALVRDLCEHEFAPHAAQAEESETFPRDAFRTLGKAGLLGLPYPEQYGGADQPYEVYLQMLEEIAAAWMSVGVGVSVHTMTSYAMATFGTEEQRDRLLPDMIGGEQLGAYALSEPQAGSDISSMTTRAVRSGDSYVLNGTKAWISHGPHADFFTTFARTSDDPKHGISAFHVPAGLDGLSFGAPERKMGLTGSTTTLVNYDDVRIPAGNLIGAEGEGMRIALSALDSGRLGIAACAVGLAQAALDLATAYAKERQQFGQSIADFQGIQFLLADMAAAVESGRATYLHAARRRDLGRTFVREAAIAKLVCTDAAMKVTTDAVQVLGGYGYTREFPAERYMREAKVTQIFEGTNQIQRLVISRDVLRSI</sequence>
<evidence type="ECO:0000259" key="9">
    <source>
        <dbReference type="Pfam" id="PF02771"/>
    </source>
</evidence>
<dbReference type="Proteomes" id="UP000292695">
    <property type="component" value="Unassembled WGS sequence"/>
</dbReference>
<keyword evidence="5 6" id="KW-0560">Oxidoreductase</keyword>
<evidence type="ECO:0000256" key="6">
    <source>
        <dbReference type="RuleBase" id="RU362125"/>
    </source>
</evidence>
<evidence type="ECO:0000259" key="8">
    <source>
        <dbReference type="Pfam" id="PF02770"/>
    </source>
</evidence>
<dbReference type="EMBL" id="SJKA01000013">
    <property type="protein sequence ID" value="TCC26291.1"/>
    <property type="molecule type" value="Genomic_DNA"/>
</dbReference>
<dbReference type="PROSITE" id="PS00073">
    <property type="entry name" value="ACYL_COA_DH_2"/>
    <property type="match status" value="1"/>
</dbReference>
<dbReference type="PANTHER" id="PTHR43884:SF12">
    <property type="entry name" value="ISOVALERYL-COA DEHYDROGENASE, MITOCHONDRIAL-RELATED"/>
    <property type="match status" value="1"/>
</dbReference>
<dbReference type="InterPro" id="IPR009100">
    <property type="entry name" value="AcylCoA_DH/oxidase_NM_dom_sf"/>
</dbReference>
<evidence type="ECO:0000256" key="1">
    <source>
        <dbReference type="ARBA" id="ARBA00001974"/>
    </source>
</evidence>
<dbReference type="PIRSF" id="PIRSF016578">
    <property type="entry name" value="HsaA"/>
    <property type="match status" value="1"/>
</dbReference>
<proteinExistence type="inferred from homology"/>
<feature type="domain" description="Acyl-CoA oxidase/dehydrogenase middle" evidence="8">
    <location>
        <begin position="124"/>
        <end position="218"/>
    </location>
</feature>
<dbReference type="Gene3D" id="2.40.110.10">
    <property type="entry name" value="Butyryl-CoA Dehydrogenase, subunit A, domain 2"/>
    <property type="match status" value="1"/>
</dbReference>
<dbReference type="InterPro" id="IPR036250">
    <property type="entry name" value="AcylCo_DH-like_C"/>
</dbReference>
<dbReference type="Gene3D" id="1.20.140.10">
    <property type="entry name" value="Butyryl-CoA Dehydrogenase, subunit A, domain 3"/>
    <property type="match status" value="1"/>
</dbReference>
<keyword evidence="4 6" id="KW-0274">FAD</keyword>
<evidence type="ECO:0000259" key="7">
    <source>
        <dbReference type="Pfam" id="PF00441"/>
    </source>
</evidence>
<feature type="domain" description="Acyl-CoA dehydrogenase/oxidase N-terminal" evidence="9">
    <location>
        <begin position="9"/>
        <end position="120"/>
    </location>
</feature>
<organism evidence="10 11">
    <name type="scientific">Kribbella sindirgiensis</name>
    <dbReference type="NCBI Taxonomy" id="1124744"/>
    <lineage>
        <taxon>Bacteria</taxon>
        <taxon>Bacillati</taxon>
        <taxon>Actinomycetota</taxon>
        <taxon>Actinomycetes</taxon>
        <taxon>Propionibacteriales</taxon>
        <taxon>Kribbellaceae</taxon>
        <taxon>Kribbella</taxon>
    </lineage>
</organism>
<dbReference type="GO" id="GO:0003995">
    <property type="term" value="F:acyl-CoA dehydrogenase activity"/>
    <property type="evidence" value="ECO:0007669"/>
    <property type="project" value="InterPro"/>
</dbReference>
<evidence type="ECO:0000256" key="4">
    <source>
        <dbReference type="ARBA" id="ARBA00022827"/>
    </source>
</evidence>
<dbReference type="Gene3D" id="1.10.540.10">
    <property type="entry name" value="Acyl-CoA dehydrogenase/oxidase, N-terminal domain"/>
    <property type="match status" value="1"/>
</dbReference>
<keyword evidence="3 6" id="KW-0285">Flavoprotein</keyword>
<dbReference type="InterPro" id="IPR037069">
    <property type="entry name" value="AcylCoA_DH/ox_N_sf"/>
</dbReference>
<comment type="cofactor">
    <cofactor evidence="1 6">
        <name>FAD</name>
        <dbReference type="ChEBI" id="CHEBI:57692"/>
    </cofactor>
</comment>
<dbReference type="FunFam" id="2.40.110.10:FF:000001">
    <property type="entry name" value="Acyl-CoA dehydrogenase, mitochondrial"/>
    <property type="match status" value="1"/>
</dbReference>
<evidence type="ECO:0000256" key="5">
    <source>
        <dbReference type="ARBA" id="ARBA00023002"/>
    </source>
</evidence>
<name>A0A4R0IBV4_9ACTN</name>
<evidence type="ECO:0000313" key="10">
    <source>
        <dbReference type="EMBL" id="TCC26291.1"/>
    </source>
</evidence>
<accession>A0A4R0IBV4</accession>
<dbReference type="InterPro" id="IPR006091">
    <property type="entry name" value="Acyl-CoA_Oxase/DH_mid-dom"/>
</dbReference>
<evidence type="ECO:0000313" key="11">
    <source>
        <dbReference type="Proteomes" id="UP000292695"/>
    </source>
</evidence>
<dbReference type="AlphaFoldDB" id="A0A4R0IBV4"/>
<protein>
    <submittedName>
        <fullName evidence="10">Acyl-CoA dehydrogenase</fullName>
    </submittedName>
</protein>
<gene>
    <name evidence="10" type="ORF">E0H50_30555</name>
</gene>
<dbReference type="InterPro" id="IPR046373">
    <property type="entry name" value="Acyl-CoA_Oxase/DH_mid-dom_sf"/>
</dbReference>
<dbReference type="FunFam" id="1.20.140.10:FF:000004">
    <property type="entry name" value="Acyl-CoA dehydrogenase FadE25"/>
    <property type="match status" value="1"/>
</dbReference>
<dbReference type="OrthoDB" id="142556at2"/>
<dbReference type="SUPFAM" id="SSF56645">
    <property type="entry name" value="Acyl-CoA dehydrogenase NM domain-like"/>
    <property type="match status" value="1"/>
</dbReference>
<evidence type="ECO:0000256" key="3">
    <source>
        <dbReference type="ARBA" id="ARBA00022630"/>
    </source>
</evidence>
<comment type="similarity">
    <text evidence="2 6">Belongs to the acyl-CoA dehydrogenase family.</text>
</comment>
<dbReference type="RefSeq" id="WP_131294078.1">
    <property type="nucleotide sequence ID" value="NZ_SJKA01000013.1"/>
</dbReference>
<dbReference type="Pfam" id="PF02770">
    <property type="entry name" value="Acyl-CoA_dh_M"/>
    <property type="match status" value="1"/>
</dbReference>
<keyword evidence="11" id="KW-1185">Reference proteome</keyword>
<dbReference type="InterPro" id="IPR009075">
    <property type="entry name" value="AcylCo_DH/oxidase_C"/>
</dbReference>
<dbReference type="SUPFAM" id="SSF47203">
    <property type="entry name" value="Acyl-CoA dehydrogenase C-terminal domain-like"/>
    <property type="match status" value="1"/>
</dbReference>
<dbReference type="InterPro" id="IPR006089">
    <property type="entry name" value="Acyl-CoA_DH_CS"/>
</dbReference>
<reference evidence="10 11" key="1">
    <citation type="submission" date="2019-02" db="EMBL/GenBank/DDBJ databases">
        <title>Kribbella capetownensis sp. nov. and Kribbella speibonae sp. nov., isolated from soil.</title>
        <authorList>
            <person name="Curtis S.M."/>
            <person name="Norton I."/>
            <person name="Everest G.J."/>
            <person name="Meyers P.R."/>
        </authorList>
    </citation>
    <scope>NUCLEOTIDE SEQUENCE [LARGE SCALE GENOMIC DNA]</scope>
    <source>
        <strain evidence="10 11">DSM 27082</strain>
    </source>
</reference>
<dbReference type="InterPro" id="IPR013786">
    <property type="entry name" value="AcylCoA_DH/ox_N"/>
</dbReference>
<comment type="caution">
    <text evidence="10">The sequence shown here is derived from an EMBL/GenBank/DDBJ whole genome shotgun (WGS) entry which is preliminary data.</text>
</comment>